<evidence type="ECO:0000313" key="9">
    <source>
        <dbReference type="EMBL" id="MCB4799530.1"/>
    </source>
</evidence>
<dbReference type="InterPro" id="IPR036942">
    <property type="entry name" value="Beta-barrel_TonB_sf"/>
</dbReference>
<keyword evidence="10" id="KW-1185">Reference proteome</keyword>
<keyword evidence="2" id="KW-0813">Transport</keyword>
<name>A0A9X1L282_9FLAO</name>
<keyword evidence="3" id="KW-1134">Transmembrane beta strand</keyword>
<evidence type="ECO:0000256" key="7">
    <source>
        <dbReference type="ARBA" id="ARBA00023237"/>
    </source>
</evidence>
<dbReference type="PANTHER" id="PTHR30069:SF29">
    <property type="entry name" value="HEMOGLOBIN AND HEMOGLOBIN-HAPTOGLOBIN-BINDING PROTEIN 1-RELATED"/>
    <property type="match status" value="1"/>
</dbReference>
<evidence type="ECO:0000256" key="4">
    <source>
        <dbReference type="ARBA" id="ARBA00022692"/>
    </source>
</evidence>
<evidence type="ECO:0000256" key="8">
    <source>
        <dbReference type="SAM" id="SignalP"/>
    </source>
</evidence>
<dbReference type="AlphaFoldDB" id="A0A9X1L282"/>
<keyword evidence="9" id="KW-0675">Receptor</keyword>
<dbReference type="GO" id="GO:0015344">
    <property type="term" value="F:siderophore uptake transmembrane transporter activity"/>
    <property type="evidence" value="ECO:0007669"/>
    <property type="project" value="TreeGrafter"/>
</dbReference>
<evidence type="ECO:0000256" key="1">
    <source>
        <dbReference type="ARBA" id="ARBA00004571"/>
    </source>
</evidence>
<dbReference type="EMBL" id="JAJAPW010000004">
    <property type="protein sequence ID" value="MCB4799530.1"/>
    <property type="molecule type" value="Genomic_DNA"/>
</dbReference>
<comment type="subcellular location">
    <subcellularLocation>
        <location evidence="1">Cell outer membrane</location>
        <topology evidence="1">Multi-pass membrane protein</topology>
    </subcellularLocation>
</comment>
<dbReference type="GO" id="GO:0044718">
    <property type="term" value="P:siderophore transmembrane transport"/>
    <property type="evidence" value="ECO:0007669"/>
    <property type="project" value="TreeGrafter"/>
</dbReference>
<comment type="caution">
    <text evidence="9">The sequence shown here is derived from an EMBL/GenBank/DDBJ whole genome shotgun (WGS) entry which is preliminary data.</text>
</comment>
<evidence type="ECO:0000256" key="5">
    <source>
        <dbReference type="ARBA" id="ARBA00022729"/>
    </source>
</evidence>
<organism evidence="9 10">
    <name type="scientific">Neotamlana laminarinivorans</name>
    <dbReference type="NCBI Taxonomy" id="2883124"/>
    <lineage>
        <taxon>Bacteria</taxon>
        <taxon>Pseudomonadati</taxon>
        <taxon>Bacteroidota</taxon>
        <taxon>Flavobacteriia</taxon>
        <taxon>Flavobacteriales</taxon>
        <taxon>Flavobacteriaceae</taxon>
        <taxon>Neotamlana</taxon>
    </lineage>
</organism>
<evidence type="ECO:0000256" key="3">
    <source>
        <dbReference type="ARBA" id="ARBA00022452"/>
    </source>
</evidence>
<dbReference type="SUPFAM" id="SSF56935">
    <property type="entry name" value="Porins"/>
    <property type="match status" value="1"/>
</dbReference>
<keyword evidence="5 8" id="KW-0732">Signal</keyword>
<proteinExistence type="predicted"/>
<reference evidence="9" key="1">
    <citation type="submission" date="2021-10" db="EMBL/GenBank/DDBJ databases">
        <title>Tamlana sargassums sp. nov., and Tamlana laminarinivorans sp. nov., two new bacteria isolated from the brown alga.</title>
        <authorList>
            <person name="Li J."/>
        </authorList>
    </citation>
    <scope>NUCLEOTIDE SEQUENCE</scope>
    <source>
        <strain evidence="9">PT2-4</strain>
    </source>
</reference>
<evidence type="ECO:0000313" key="10">
    <source>
        <dbReference type="Proteomes" id="UP001139199"/>
    </source>
</evidence>
<gene>
    <name evidence="9" type="ORF">LG649_11770</name>
</gene>
<evidence type="ECO:0000256" key="6">
    <source>
        <dbReference type="ARBA" id="ARBA00023136"/>
    </source>
</evidence>
<feature type="signal peptide" evidence="8">
    <location>
        <begin position="1"/>
        <end position="22"/>
    </location>
</feature>
<keyword evidence="7" id="KW-0998">Cell outer membrane</keyword>
<dbReference type="GO" id="GO:0009279">
    <property type="term" value="C:cell outer membrane"/>
    <property type="evidence" value="ECO:0007669"/>
    <property type="project" value="UniProtKB-SubCell"/>
</dbReference>
<accession>A0A9X1L282</accession>
<dbReference type="PANTHER" id="PTHR30069">
    <property type="entry name" value="TONB-DEPENDENT OUTER MEMBRANE RECEPTOR"/>
    <property type="match status" value="1"/>
</dbReference>
<evidence type="ECO:0000256" key="2">
    <source>
        <dbReference type="ARBA" id="ARBA00022448"/>
    </source>
</evidence>
<dbReference type="Gene3D" id="2.40.170.20">
    <property type="entry name" value="TonB-dependent receptor, beta-barrel domain"/>
    <property type="match status" value="1"/>
</dbReference>
<keyword evidence="4" id="KW-0812">Transmembrane</keyword>
<dbReference type="InterPro" id="IPR039426">
    <property type="entry name" value="TonB-dep_rcpt-like"/>
</dbReference>
<feature type="chain" id="PRO_5040728304" evidence="8">
    <location>
        <begin position="23"/>
        <end position="574"/>
    </location>
</feature>
<dbReference type="Proteomes" id="UP001139199">
    <property type="component" value="Unassembled WGS sequence"/>
</dbReference>
<keyword evidence="6" id="KW-0472">Membrane</keyword>
<sequence>MRKHIKHILTVVILLTTTIVLSQSRTSDTLNTGVIDVVKPYAPTISDAFKVKETPKLDDATTETKKEVKYNIFSFPVASTFTPAKGKAAVVEKREPEKIFDNYASLGVGTYTTILGEVYLNHALNRNESVGGYVSHHSSQGGIEGVEFDDHFLNSKVNVNYTNRSRDYSWGVDGGFQYQIYNWYGVTEDQVAIAQANNPVVDHSFYNAHFGGDITFEDTYIKSLDFKFRRFGDNQGSGENRFVLNGAVDVPINDIEISTKLTFDYLGGSFDTDYFGINNLNYGNFFVGLSPTYELKRDDLTLNLGVSTYYLNDTENGDNKFYLYPNVTVTYRLVNDVLIVYGGVQGDLQQNSYYDFANENPFVSPTLYVQPTDALYNAFVGLKGKLSSNMSYSISGHYQADKSRALFKTNTINNVTATEAYQYGNSFGIAYDNVDSYGVAGELNVDVNRNFTLGIKAEYFAYDTTTEEEAWNLPDIKGSLFLDYQIDQNWFAGANLFYVGERKDQLELESTATPETVTLDSFFDANVHVGYHINDKFSVYAKGNNLVNNTYQKWQNYQVQGIQVLAGATYKFDF</sequence>
<protein>
    <submittedName>
        <fullName evidence="9">TonB-dependent receptor</fullName>
    </submittedName>
</protein>
<dbReference type="RefSeq" id="WP_226544008.1">
    <property type="nucleotide sequence ID" value="NZ_JAJAPW010000004.1"/>
</dbReference>